<feature type="transmembrane region" description="Helical" evidence="6">
    <location>
        <begin position="20"/>
        <end position="41"/>
    </location>
</feature>
<evidence type="ECO:0000259" key="8">
    <source>
        <dbReference type="Pfam" id="PF12704"/>
    </source>
</evidence>
<keyword evidence="5 6" id="KW-0472">Membrane</keyword>
<dbReference type="RefSeq" id="WP_167267791.1">
    <property type="nucleotide sequence ID" value="NZ_JAASQJ010000001.1"/>
</dbReference>
<feature type="domain" description="ABC3 transporter permease C-terminal" evidence="7">
    <location>
        <begin position="308"/>
        <end position="424"/>
    </location>
</feature>
<feature type="transmembrane region" description="Helical" evidence="6">
    <location>
        <begin position="714"/>
        <end position="731"/>
    </location>
</feature>
<evidence type="ECO:0000313" key="10">
    <source>
        <dbReference type="Proteomes" id="UP001179181"/>
    </source>
</evidence>
<gene>
    <name evidence="9" type="ORF">FHS68_001020</name>
</gene>
<reference evidence="9 10" key="1">
    <citation type="submission" date="2020-03" db="EMBL/GenBank/DDBJ databases">
        <title>Genomic Encyclopedia of Type Strains, Phase IV (KMG-IV): sequencing the most valuable type-strain genomes for metagenomic binning, comparative biology and taxonomic classification.</title>
        <authorList>
            <person name="Goeker M."/>
        </authorList>
    </citation>
    <scope>NUCLEOTIDE SEQUENCE [LARGE SCALE GENOMIC DNA]</scope>
    <source>
        <strain evidence="9 10">DSM 102865</strain>
    </source>
</reference>
<evidence type="ECO:0000256" key="6">
    <source>
        <dbReference type="SAM" id="Phobius"/>
    </source>
</evidence>
<evidence type="ECO:0000259" key="7">
    <source>
        <dbReference type="Pfam" id="PF02687"/>
    </source>
</evidence>
<dbReference type="PANTHER" id="PTHR30572:SF18">
    <property type="entry name" value="ABC-TYPE MACROLIDE FAMILY EXPORT SYSTEM PERMEASE COMPONENT 2"/>
    <property type="match status" value="1"/>
</dbReference>
<protein>
    <submittedName>
        <fullName evidence="9">ABC transport system permease protein</fullName>
    </submittedName>
</protein>
<evidence type="ECO:0000256" key="2">
    <source>
        <dbReference type="ARBA" id="ARBA00022475"/>
    </source>
</evidence>
<feature type="transmembrane region" description="Helical" evidence="6">
    <location>
        <begin position="300"/>
        <end position="321"/>
    </location>
</feature>
<feature type="transmembrane region" description="Helical" evidence="6">
    <location>
        <begin position="683"/>
        <end position="702"/>
    </location>
</feature>
<dbReference type="Pfam" id="PF02687">
    <property type="entry name" value="FtsX"/>
    <property type="match status" value="2"/>
</dbReference>
<accession>A0ABX0UIK1</accession>
<keyword evidence="4 6" id="KW-1133">Transmembrane helix</keyword>
<sequence>MFKNFLKITVRHFWRTRLYVCINVSGLAIGSACLVLAALYISDETSFDNFHQNNPNLYRITTSFTNQGKVVNVGGTGQVQGPAFKEQVPEILAYNRIMGGDIHGDVRSANNAFKLRMLFTDDNFFAVFTFKMLRGDARSALKNINSVVLTKKTALKLFNRLNIVGQVLQMDADPSAIRIRKPLVISGVVDDPPVNSSIQFDILFPFRFLQVSFEDQNWLNAYLGTFVVLHPSSDLRSIISKFDQIHSINAKDQLVTASKSGERAPKIYYGLQRITDIHLNPQEVSNQNREAGIINGSKPLYSYIFFGIAVFVLLMASINFINISIANSMKRAREVGIRKTTGSNQAQILFQFLGEPAFLNIVALTLAIILTIPVLPVFNQLSGKQINISDIFSQQLLMLLFAILLFNTVVSGLYPAYMLSKLSPVEVLYQRIKLSGLGGFGRGLVVFQFVVAILLGIATFVFYAQMRFVEDKDLGYSPSQIIKIGISGVRDVERITENFRNELENDPHSSDLSLVGEFGFRDAKINDRKIFTYYRTVDDHYLNLLDIKLKEGRNFSSQFPSDKKYGALVNEAFVRAAGLTDPIGKQFLPDSHFGSEVFTIVGVVKNFHYSSLRDKIQPMILLASEQYGGDALWVKNEKSNSQESLAHFENIYKKVLPATVFDYSFLDEQNALDYQQELRLQKMITIVTALSVFICCLGLFALAHLSTTQRARETGIRIVLGATVSSILVLFSKDFLIMIGIAILIAFPVGFYVMNAWLESFAYRIEVPAQAFILSGGFAILIALLTVSSQAFKAALVNPARSLRSE</sequence>
<evidence type="ECO:0000313" key="9">
    <source>
        <dbReference type="EMBL" id="NIJ51864.1"/>
    </source>
</evidence>
<dbReference type="Proteomes" id="UP001179181">
    <property type="component" value="Unassembled WGS sequence"/>
</dbReference>
<keyword evidence="3 6" id="KW-0812">Transmembrane</keyword>
<evidence type="ECO:0000256" key="4">
    <source>
        <dbReference type="ARBA" id="ARBA00022989"/>
    </source>
</evidence>
<feature type="domain" description="ABC3 transporter permease C-terminal" evidence="7">
    <location>
        <begin position="686"/>
        <end position="794"/>
    </location>
</feature>
<dbReference type="PROSITE" id="PS51257">
    <property type="entry name" value="PROKAR_LIPOPROTEIN"/>
    <property type="match status" value="1"/>
</dbReference>
<dbReference type="InterPro" id="IPR003838">
    <property type="entry name" value="ABC3_permease_C"/>
</dbReference>
<feature type="transmembrane region" description="Helical" evidence="6">
    <location>
        <begin position="440"/>
        <end position="464"/>
    </location>
</feature>
<dbReference type="EMBL" id="JAASQJ010000001">
    <property type="protein sequence ID" value="NIJ51864.1"/>
    <property type="molecule type" value="Genomic_DNA"/>
</dbReference>
<name>A0ABX0UIK1_9BACT</name>
<comment type="subcellular location">
    <subcellularLocation>
        <location evidence="1">Cell membrane</location>
        <topology evidence="1">Multi-pass membrane protein</topology>
    </subcellularLocation>
</comment>
<dbReference type="InterPro" id="IPR050250">
    <property type="entry name" value="Macrolide_Exporter_MacB"/>
</dbReference>
<dbReference type="PANTHER" id="PTHR30572">
    <property type="entry name" value="MEMBRANE COMPONENT OF TRANSPORTER-RELATED"/>
    <property type="match status" value="1"/>
</dbReference>
<feature type="transmembrane region" description="Helical" evidence="6">
    <location>
        <begin position="770"/>
        <end position="792"/>
    </location>
</feature>
<feature type="transmembrane region" description="Helical" evidence="6">
    <location>
        <begin position="737"/>
        <end position="758"/>
    </location>
</feature>
<feature type="transmembrane region" description="Helical" evidence="6">
    <location>
        <begin position="357"/>
        <end position="378"/>
    </location>
</feature>
<feature type="transmembrane region" description="Helical" evidence="6">
    <location>
        <begin position="398"/>
        <end position="419"/>
    </location>
</feature>
<feature type="domain" description="MacB-like periplasmic core" evidence="8">
    <location>
        <begin position="22"/>
        <end position="241"/>
    </location>
</feature>
<dbReference type="InterPro" id="IPR025857">
    <property type="entry name" value="MacB_PCD"/>
</dbReference>
<evidence type="ECO:0000256" key="1">
    <source>
        <dbReference type="ARBA" id="ARBA00004651"/>
    </source>
</evidence>
<dbReference type="Pfam" id="PF12704">
    <property type="entry name" value="MacB_PCD"/>
    <property type="match status" value="1"/>
</dbReference>
<organism evidence="9 10">
    <name type="scientific">Dyadobacter arcticus</name>
    <dbReference type="NCBI Taxonomy" id="1078754"/>
    <lineage>
        <taxon>Bacteria</taxon>
        <taxon>Pseudomonadati</taxon>
        <taxon>Bacteroidota</taxon>
        <taxon>Cytophagia</taxon>
        <taxon>Cytophagales</taxon>
        <taxon>Spirosomataceae</taxon>
        <taxon>Dyadobacter</taxon>
    </lineage>
</organism>
<evidence type="ECO:0000256" key="3">
    <source>
        <dbReference type="ARBA" id="ARBA00022692"/>
    </source>
</evidence>
<comment type="caution">
    <text evidence="9">The sequence shown here is derived from an EMBL/GenBank/DDBJ whole genome shotgun (WGS) entry which is preliminary data.</text>
</comment>
<keyword evidence="2" id="KW-1003">Cell membrane</keyword>
<proteinExistence type="predicted"/>
<evidence type="ECO:0000256" key="5">
    <source>
        <dbReference type="ARBA" id="ARBA00023136"/>
    </source>
</evidence>
<keyword evidence="10" id="KW-1185">Reference proteome</keyword>